<dbReference type="GO" id="GO:0019843">
    <property type="term" value="F:rRNA binding"/>
    <property type="evidence" value="ECO:0007669"/>
    <property type="project" value="UniProtKB-UniRule"/>
</dbReference>
<dbReference type="GO" id="GO:0003735">
    <property type="term" value="F:structural constituent of ribosome"/>
    <property type="evidence" value="ECO:0007669"/>
    <property type="project" value="InterPro"/>
</dbReference>
<comment type="function">
    <text evidence="4">One of the early assembly proteins it binds 23S rRNA. One of the proteins that surrounds the polypeptide exit tunnel on the outside of the ribosome. Forms the main docking site for trigger factor binding to the ribosome.</text>
</comment>
<dbReference type="InterPro" id="IPR012677">
    <property type="entry name" value="Nucleotide-bd_a/b_plait_sf"/>
</dbReference>
<name>A0A1G1WHD1_9BACT</name>
<gene>
    <name evidence="4" type="primary">rplW</name>
    <name evidence="5" type="ORF">A2Z42_03510</name>
</gene>
<protein>
    <recommendedName>
        <fullName evidence="4">Large ribosomal subunit protein uL23</fullName>
    </recommendedName>
</protein>
<dbReference type="Pfam" id="PF00276">
    <property type="entry name" value="Ribosomal_L23"/>
    <property type="match status" value="1"/>
</dbReference>
<dbReference type="Gene3D" id="3.30.70.330">
    <property type="match status" value="1"/>
</dbReference>
<comment type="similarity">
    <text evidence="1 4">Belongs to the universal ribosomal protein uL23 family.</text>
</comment>
<dbReference type="InterPro" id="IPR013025">
    <property type="entry name" value="Ribosomal_uL23-like"/>
</dbReference>
<dbReference type="GO" id="GO:1990904">
    <property type="term" value="C:ribonucleoprotein complex"/>
    <property type="evidence" value="ECO:0007669"/>
    <property type="project" value="UniProtKB-KW"/>
</dbReference>
<comment type="subunit">
    <text evidence="4">Part of the 50S ribosomal subunit. Contacts protein L29, and trigger factor when it is bound to the ribosome.</text>
</comment>
<keyword evidence="3 4" id="KW-0687">Ribonucleoprotein</keyword>
<evidence type="ECO:0000256" key="4">
    <source>
        <dbReference type="HAMAP-Rule" id="MF_01369"/>
    </source>
</evidence>
<dbReference type="InterPro" id="IPR012678">
    <property type="entry name" value="Ribosomal_uL23/eL15/eS24_sf"/>
</dbReference>
<dbReference type="EMBL" id="MHCU01000048">
    <property type="protein sequence ID" value="OGY27128.1"/>
    <property type="molecule type" value="Genomic_DNA"/>
</dbReference>
<evidence type="ECO:0000313" key="5">
    <source>
        <dbReference type="EMBL" id="OGY27128.1"/>
    </source>
</evidence>
<dbReference type="GO" id="GO:0006412">
    <property type="term" value="P:translation"/>
    <property type="evidence" value="ECO:0007669"/>
    <property type="project" value="UniProtKB-UniRule"/>
</dbReference>
<dbReference type="HAMAP" id="MF_01369_B">
    <property type="entry name" value="Ribosomal_uL23_B"/>
    <property type="match status" value="1"/>
</dbReference>
<sequence length="98" mass="11035">MESRVPRIIKRPLLTEKSLQEATQGKYTFIVDLKAGKKAVADAVQRTFKVSVLKVRTRILKGKRIRIRGTRLQKLGSKVKKATVQVAQGQKISEFETG</sequence>
<keyword evidence="2 4" id="KW-0689">Ribosomal protein</keyword>
<accession>A0A1G1WHD1</accession>
<evidence type="ECO:0000256" key="1">
    <source>
        <dbReference type="ARBA" id="ARBA00006700"/>
    </source>
</evidence>
<dbReference type="SUPFAM" id="SSF54189">
    <property type="entry name" value="Ribosomal proteins S24e, L23 and L15e"/>
    <property type="match status" value="1"/>
</dbReference>
<comment type="caution">
    <text evidence="5">The sequence shown here is derived from an EMBL/GenBank/DDBJ whole genome shotgun (WGS) entry which is preliminary data.</text>
</comment>
<dbReference type="Proteomes" id="UP000176645">
    <property type="component" value="Unassembled WGS sequence"/>
</dbReference>
<dbReference type="GO" id="GO:0005840">
    <property type="term" value="C:ribosome"/>
    <property type="evidence" value="ECO:0007669"/>
    <property type="project" value="UniProtKB-KW"/>
</dbReference>
<dbReference type="AlphaFoldDB" id="A0A1G1WHD1"/>
<dbReference type="PANTHER" id="PTHR11620">
    <property type="entry name" value="60S RIBOSOMAL PROTEIN L23A"/>
    <property type="match status" value="1"/>
</dbReference>
<evidence type="ECO:0000256" key="3">
    <source>
        <dbReference type="ARBA" id="ARBA00023274"/>
    </source>
</evidence>
<organism evidence="5 6">
    <name type="scientific">Candidatus Woykebacteria bacterium RBG_19FT_COMBO_43_10</name>
    <dbReference type="NCBI Taxonomy" id="1802598"/>
    <lineage>
        <taxon>Bacteria</taxon>
        <taxon>Candidatus Woykeibacteriota</taxon>
    </lineage>
</organism>
<keyword evidence="4" id="KW-0694">RNA-binding</keyword>
<evidence type="ECO:0000256" key="2">
    <source>
        <dbReference type="ARBA" id="ARBA00022980"/>
    </source>
</evidence>
<keyword evidence="4" id="KW-0699">rRNA-binding</keyword>
<reference evidence="5 6" key="1">
    <citation type="journal article" date="2016" name="Nat. Commun.">
        <title>Thousands of microbial genomes shed light on interconnected biogeochemical processes in an aquifer system.</title>
        <authorList>
            <person name="Anantharaman K."/>
            <person name="Brown C.T."/>
            <person name="Hug L.A."/>
            <person name="Sharon I."/>
            <person name="Castelle C.J."/>
            <person name="Probst A.J."/>
            <person name="Thomas B.C."/>
            <person name="Singh A."/>
            <person name="Wilkins M.J."/>
            <person name="Karaoz U."/>
            <person name="Brodie E.L."/>
            <person name="Williams K.H."/>
            <person name="Hubbard S.S."/>
            <person name="Banfield J.F."/>
        </authorList>
    </citation>
    <scope>NUCLEOTIDE SEQUENCE [LARGE SCALE GENOMIC DNA]</scope>
</reference>
<evidence type="ECO:0000313" key="6">
    <source>
        <dbReference type="Proteomes" id="UP000176645"/>
    </source>
</evidence>
<proteinExistence type="inferred from homology"/>